<dbReference type="Proteomes" id="UP000077755">
    <property type="component" value="Chromosome 4"/>
</dbReference>
<keyword evidence="3" id="KW-1185">Reference proteome</keyword>
<evidence type="ECO:0000313" key="3">
    <source>
        <dbReference type="Proteomes" id="UP000077755"/>
    </source>
</evidence>
<sequence>MDIQVDFNPNVLRRARRKCMKNIKGIDADQYAKLWDYRMDLLQRNPNSTIELQFESGKPQYLTDSCKCLGLPGVFKRMYKCFGRLKHAFKLACRKVIGLDGTHIKNHYKGQILTTVGVDPNNCMYPLAYAVVETEKKDC</sequence>
<dbReference type="InterPro" id="IPR018289">
    <property type="entry name" value="MULE_transposase_dom"/>
</dbReference>
<name>A0AAF0WTM9_DAUCS</name>
<dbReference type="PANTHER" id="PTHR31973:SF191">
    <property type="entry name" value="OS05G0489400 PROTEIN"/>
    <property type="match status" value="1"/>
</dbReference>
<dbReference type="AlphaFoldDB" id="A0AAF0WTM9"/>
<evidence type="ECO:0000313" key="2">
    <source>
        <dbReference type="EMBL" id="WOG95592.1"/>
    </source>
</evidence>
<protein>
    <recommendedName>
        <fullName evidence="1">MULE transposase domain-containing protein</fullName>
    </recommendedName>
</protein>
<evidence type="ECO:0000259" key="1">
    <source>
        <dbReference type="Pfam" id="PF10551"/>
    </source>
</evidence>
<reference evidence="2" key="1">
    <citation type="journal article" date="2016" name="Nat. Genet.">
        <title>A high-quality carrot genome assembly provides new insights into carotenoid accumulation and asterid genome evolution.</title>
        <authorList>
            <person name="Iorizzo M."/>
            <person name="Ellison S."/>
            <person name="Senalik D."/>
            <person name="Zeng P."/>
            <person name="Satapoomin P."/>
            <person name="Huang J."/>
            <person name="Bowman M."/>
            <person name="Iovene M."/>
            <person name="Sanseverino W."/>
            <person name="Cavagnaro P."/>
            <person name="Yildiz M."/>
            <person name="Macko-Podgorni A."/>
            <person name="Moranska E."/>
            <person name="Grzebelus E."/>
            <person name="Grzebelus D."/>
            <person name="Ashrafi H."/>
            <person name="Zheng Z."/>
            <person name="Cheng S."/>
            <person name="Spooner D."/>
            <person name="Van Deynze A."/>
            <person name="Simon P."/>
        </authorList>
    </citation>
    <scope>NUCLEOTIDE SEQUENCE</scope>
    <source>
        <tissue evidence="2">Leaf</tissue>
    </source>
</reference>
<dbReference type="EMBL" id="CP093346">
    <property type="protein sequence ID" value="WOG95592.1"/>
    <property type="molecule type" value="Genomic_DNA"/>
</dbReference>
<dbReference type="Pfam" id="PF10551">
    <property type="entry name" value="MULE"/>
    <property type="match status" value="1"/>
</dbReference>
<dbReference type="PANTHER" id="PTHR31973">
    <property type="entry name" value="POLYPROTEIN, PUTATIVE-RELATED"/>
    <property type="match status" value="1"/>
</dbReference>
<reference evidence="2" key="2">
    <citation type="submission" date="2022-03" db="EMBL/GenBank/DDBJ databases">
        <title>Draft title - Genomic analysis of global carrot germplasm unveils the trajectory of domestication and the origin of high carotenoid orange carrot.</title>
        <authorList>
            <person name="Iorizzo M."/>
            <person name="Ellison S."/>
            <person name="Senalik D."/>
            <person name="Macko-Podgorni A."/>
            <person name="Grzebelus D."/>
            <person name="Bostan H."/>
            <person name="Rolling W."/>
            <person name="Curaba J."/>
            <person name="Simon P."/>
        </authorList>
    </citation>
    <scope>NUCLEOTIDE SEQUENCE</scope>
    <source>
        <tissue evidence="2">Leaf</tissue>
    </source>
</reference>
<gene>
    <name evidence="2" type="ORF">DCAR_0414917</name>
</gene>
<accession>A0AAF0WTM9</accession>
<organism evidence="2 3">
    <name type="scientific">Daucus carota subsp. sativus</name>
    <name type="common">Carrot</name>
    <dbReference type="NCBI Taxonomy" id="79200"/>
    <lineage>
        <taxon>Eukaryota</taxon>
        <taxon>Viridiplantae</taxon>
        <taxon>Streptophyta</taxon>
        <taxon>Embryophyta</taxon>
        <taxon>Tracheophyta</taxon>
        <taxon>Spermatophyta</taxon>
        <taxon>Magnoliopsida</taxon>
        <taxon>eudicotyledons</taxon>
        <taxon>Gunneridae</taxon>
        <taxon>Pentapetalae</taxon>
        <taxon>asterids</taxon>
        <taxon>campanulids</taxon>
        <taxon>Apiales</taxon>
        <taxon>Apiaceae</taxon>
        <taxon>Apioideae</taxon>
        <taxon>Scandiceae</taxon>
        <taxon>Daucinae</taxon>
        <taxon>Daucus</taxon>
        <taxon>Daucus sect. Daucus</taxon>
    </lineage>
</organism>
<feature type="domain" description="MULE transposase" evidence="1">
    <location>
        <begin position="96"/>
        <end position="138"/>
    </location>
</feature>
<proteinExistence type="predicted"/>